<comment type="subcellular location">
    <subcellularLocation>
        <location evidence="1">Nucleus</location>
    </subcellularLocation>
</comment>
<protein>
    <recommendedName>
        <fullName evidence="3">Ashwin</fullName>
    </recommendedName>
</protein>
<proteinExistence type="inferred from homology"/>
<evidence type="ECO:0000256" key="2">
    <source>
        <dbReference type="ARBA" id="ARBA00007855"/>
    </source>
</evidence>
<dbReference type="GeneTree" id="ENSGT00390000007488"/>
<dbReference type="GO" id="GO:0048598">
    <property type="term" value="P:embryonic morphogenesis"/>
    <property type="evidence" value="ECO:0007669"/>
    <property type="project" value="InterPro"/>
</dbReference>
<feature type="region of interest" description="Disordered" evidence="5">
    <location>
        <begin position="67"/>
        <end position="191"/>
    </location>
</feature>
<keyword evidence="7" id="KW-1185">Reference proteome</keyword>
<dbReference type="AlphaFoldDB" id="A0A3Q2ZET4"/>
<evidence type="ECO:0000256" key="4">
    <source>
        <dbReference type="ARBA" id="ARBA00023242"/>
    </source>
</evidence>
<accession>A0A3Q2ZET4</accession>
<dbReference type="GO" id="GO:0005634">
    <property type="term" value="C:nucleus"/>
    <property type="evidence" value="ECO:0007669"/>
    <property type="project" value="UniProtKB-SubCell"/>
</dbReference>
<dbReference type="RefSeq" id="XP_017265838.1">
    <property type="nucleotide sequence ID" value="XM_017410349.1"/>
</dbReference>
<dbReference type="Ensembl" id="ENSKMAT00000001192.1">
    <property type="protein sequence ID" value="ENSKMAP00000001155.1"/>
    <property type="gene ID" value="ENSKMAG00000000929.1"/>
</dbReference>
<organism evidence="6 7">
    <name type="scientific">Kryptolebias marmoratus</name>
    <name type="common">Mangrove killifish</name>
    <name type="synonym">Rivulus marmoratus</name>
    <dbReference type="NCBI Taxonomy" id="37003"/>
    <lineage>
        <taxon>Eukaryota</taxon>
        <taxon>Metazoa</taxon>
        <taxon>Chordata</taxon>
        <taxon>Craniata</taxon>
        <taxon>Vertebrata</taxon>
        <taxon>Euteleostomi</taxon>
        <taxon>Actinopterygii</taxon>
        <taxon>Neopterygii</taxon>
        <taxon>Teleostei</taxon>
        <taxon>Neoteleostei</taxon>
        <taxon>Acanthomorphata</taxon>
        <taxon>Ovalentaria</taxon>
        <taxon>Atherinomorphae</taxon>
        <taxon>Cyprinodontiformes</taxon>
        <taxon>Rivulidae</taxon>
        <taxon>Kryptolebias</taxon>
    </lineage>
</organism>
<dbReference type="GO" id="GO:0072669">
    <property type="term" value="C:tRNA-splicing ligase complex"/>
    <property type="evidence" value="ECO:0007669"/>
    <property type="project" value="InterPro"/>
</dbReference>
<dbReference type="OrthoDB" id="10071059at2759"/>
<reference evidence="6" key="1">
    <citation type="submission" date="2025-08" db="UniProtKB">
        <authorList>
            <consortium name="Ensembl"/>
        </authorList>
    </citation>
    <scope>IDENTIFICATION</scope>
</reference>
<evidence type="ECO:0000256" key="3">
    <source>
        <dbReference type="ARBA" id="ARBA00015134"/>
    </source>
</evidence>
<dbReference type="Pfam" id="PF15323">
    <property type="entry name" value="Ashwin"/>
    <property type="match status" value="1"/>
</dbReference>
<reference evidence="6" key="2">
    <citation type="submission" date="2025-09" db="UniProtKB">
        <authorList>
            <consortium name="Ensembl"/>
        </authorList>
    </citation>
    <scope>IDENTIFICATION</scope>
</reference>
<name>A0A3Q2ZET4_KRYMA</name>
<dbReference type="PANTHER" id="PTHR28359">
    <property type="entry name" value="ASHWIN"/>
    <property type="match status" value="1"/>
</dbReference>
<sequence>MAAAGELNKKSVFTSDVDILLHPELLSQDFMQLMLSERNVSTGECGSRDRLTEMYLRHVVPLPQRTLPNNRWGRRMERTPGRQTAAGHRADSSSNDHHRKRPLIVFEGSSSHPGSLKVKKPDGSTASLVTDRLKPPPAANLSNPIRKLNSSSSSSTTHRTTDAASLKREANSSSPLKSPEVKKKIQHVTWP</sequence>
<evidence type="ECO:0000256" key="5">
    <source>
        <dbReference type="SAM" id="MobiDB-lite"/>
    </source>
</evidence>
<feature type="compositionally biased region" description="Basic and acidic residues" evidence="5">
    <location>
        <begin position="159"/>
        <end position="170"/>
    </location>
</feature>
<dbReference type="PANTHER" id="PTHR28359:SF1">
    <property type="entry name" value="ASHWIN"/>
    <property type="match status" value="1"/>
</dbReference>
<dbReference type="GeneID" id="108232499"/>
<dbReference type="KEGG" id="kmr:108232499"/>
<dbReference type="Proteomes" id="UP000264800">
    <property type="component" value="Unplaced"/>
</dbReference>
<dbReference type="CTD" id="108232499"/>
<comment type="similarity">
    <text evidence="2">Belongs to the ashwin family.</text>
</comment>
<evidence type="ECO:0000313" key="6">
    <source>
        <dbReference type="Ensembl" id="ENSKMAP00000001155.1"/>
    </source>
</evidence>
<keyword evidence="4" id="KW-0539">Nucleus</keyword>
<dbReference type="STRING" id="37003.ENSKMAP00000001155"/>
<dbReference type="InterPro" id="IPR024887">
    <property type="entry name" value="Ashwin"/>
</dbReference>
<evidence type="ECO:0000256" key="1">
    <source>
        <dbReference type="ARBA" id="ARBA00004123"/>
    </source>
</evidence>
<dbReference type="OMA" id="WGKLMEK"/>
<evidence type="ECO:0000313" key="7">
    <source>
        <dbReference type="Proteomes" id="UP000264800"/>
    </source>
</evidence>